<keyword evidence="1" id="KW-0472">Membrane</keyword>
<protein>
    <submittedName>
        <fullName evidence="2">Uncharacterized protein</fullName>
    </submittedName>
</protein>
<sequence length="75" mass="8134">MKKYLPDVLLLALGLLVMALLIYIIAQSQGSGLSLIAILALTLVWISWYRHVVRLALNSLGAGPDDEDDLPSFPG</sequence>
<organism evidence="2">
    <name type="scientific">Desulfobacca acetoxidans</name>
    <dbReference type="NCBI Taxonomy" id="60893"/>
    <lineage>
        <taxon>Bacteria</taxon>
        <taxon>Pseudomonadati</taxon>
        <taxon>Thermodesulfobacteriota</taxon>
        <taxon>Desulfobaccia</taxon>
        <taxon>Desulfobaccales</taxon>
        <taxon>Desulfobaccaceae</taxon>
        <taxon>Desulfobacca</taxon>
    </lineage>
</organism>
<evidence type="ECO:0000313" key="2">
    <source>
        <dbReference type="EMBL" id="HGF33189.1"/>
    </source>
</evidence>
<dbReference type="AlphaFoldDB" id="A0A7C3YZR6"/>
<keyword evidence="1" id="KW-1133">Transmembrane helix</keyword>
<evidence type="ECO:0000256" key="1">
    <source>
        <dbReference type="SAM" id="Phobius"/>
    </source>
</evidence>
<proteinExistence type="predicted"/>
<name>A0A7C3YZR6_9BACT</name>
<gene>
    <name evidence="2" type="ORF">ENW96_02225</name>
</gene>
<comment type="caution">
    <text evidence="2">The sequence shown here is derived from an EMBL/GenBank/DDBJ whole genome shotgun (WGS) entry which is preliminary data.</text>
</comment>
<dbReference type="EMBL" id="DTMF01000056">
    <property type="protein sequence ID" value="HGF33189.1"/>
    <property type="molecule type" value="Genomic_DNA"/>
</dbReference>
<feature type="transmembrane region" description="Helical" evidence="1">
    <location>
        <begin position="7"/>
        <end position="26"/>
    </location>
</feature>
<reference evidence="2" key="1">
    <citation type="journal article" date="2020" name="mSystems">
        <title>Genome- and Community-Level Interaction Insights into Carbon Utilization and Element Cycling Functions of Hydrothermarchaeota in Hydrothermal Sediment.</title>
        <authorList>
            <person name="Zhou Z."/>
            <person name="Liu Y."/>
            <person name="Xu W."/>
            <person name="Pan J."/>
            <person name="Luo Z.H."/>
            <person name="Li M."/>
        </authorList>
    </citation>
    <scope>NUCLEOTIDE SEQUENCE [LARGE SCALE GENOMIC DNA]</scope>
    <source>
        <strain evidence="2">SpSt-897</strain>
    </source>
</reference>
<keyword evidence="1" id="KW-0812">Transmembrane</keyword>
<accession>A0A7C3YZR6</accession>
<feature type="transmembrane region" description="Helical" evidence="1">
    <location>
        <begin position="32"/>
        <end position="49"/>
    </location>
</feature>